<evidence type="ECO:0008006" key="4">
    <source>
        <dbReference type="Google" id="ProtNLM"/>
    </source>
</evidence>
<reference evidence="3" key="1">
    <citation type="submission" date="2016-09" db="EMBL/GenBank/DDBJ databases">
        <authorList>
            <person name="Gulvik C.A."/>
        </authorList>
    </citation>
    <scope>NUCLEOTIDE SEQUENCE [LARGE SCALE GENOMIC DNA]</scope>
    <source>
        <strain evidence="3">DSM 23328</strain>
    </source>
</reference>
<evidence type="ECO:0000256" key="1">
    <source>
        <dbReference type="SAM" id="Phobius"/>
    </source>
</evidence>
<feature type="transmembrane region" description="Helical" evidence="1">
    <location>
        <begin position="54"/>
        <end position="75"/>
    </location>
</feature>
<feature type="transmembrane region" description="Helical" evidence="1">
    <location>
        <begin position="30"/>
        <end position="47"/>
    </location>
</feature>
<dbReference type="InterPro" id="IPR007165">
    <property type="entry name" value="Phage_holin_4_2"/>
</dbReference>
<dbReference type="Proteomes" id="UP000094068">
    <property type="component" value="Unassembled WGS sequence"/>
</dbReference>
<feature type="transmembrane region" description="Helical" evidence="1">
    <location>
        <begin position="7"/>
        <end position="24"/>
    </location>
</feature>
<organism evidence="2 3">
    <name type="scientific">Enterococcus ureasiticus</name>
    <dbReference type="NCBI Taxonomy" id="903984"/>
    <lineage>
        <taxon>Bacteria</taxon>
        <taxon>Bacillati</taxon>
        <taxon>Bacillota</taxon>
        <taxon>Bacilli</taxon>
        <taxon>Lactobacillales</taxon>
        <taxon>Enterococcaceae</taxon>
        <taxon>Enterococcus</taxon>
    </lineage>
</organism>
<feature type="transmembrane region" description="Helical" evidence="1">
    <location>
        <begin position="87"/>
        <end position="109"/>
    </location>
</feature>
<dbReference type="PANTHER" id="PTHR37309:SF1">
    <property type="entry name" value="SLR0284 PROTEIN"/>
    <property type="match status" value="1"/>
</dbReference>
<dbReference type="AlphaFoldDB" id="A0A1E5GE59"/>
<accession>A0A1E5GE59</accession>
<protein>
    <recommendedName>
        <fullName evidence="4">Phage holin family protein</fullName>
    </recommendedName>
</protein>
<proteinExistence type="predicted"/>
<gene>
    <name evidence="2" type="ORF">BCR21_11645</name>
</gene>
<dbReference type="STRING" id="903984.BCR21_11645"/>
<keyword evidence="1" id="KW-0812">Transmembrane</keyword>
<evidence type="ECO:0000313" key="3">
    <source>
        <dbReference type="Proteomes" id="UP000094068"/>
    </source>
</evidence>
<evidence type="ECO:0000313" key="2">
    <source>
        <dbReference type="EMBL" id="OEG10931.1"/>
    </source>
</evidence>
<keyword evidence="1" id="KW-1133">Transmembrane helix</keyword>
<comment type="caution">
    <text evidence="2">The sequence shown here is derived from an EMBL/GenBank/DDBJ whole genome shotgun (WGS) entry which is preliminary data.</text>
</comment>
<dbReference type="RefSeq" id="WP_069646682.1">
    <property type="nucleotide sequence ID" value="NZ_JAFLWC010000019.1"/>
</dbReference>
<dbReference type="EMBL" id="MIJZ01000014">
    <property type="protein sequence ID" value="OEG10931.1"/>
    <property type="molecule type" value="Genomic_DNA"/>
</dbReference>
<keyword evidence="3" id="KW-1185">Reference proteome</keyword>
<sequence length="121" mass="13493">MTYFQRLIVNTLTFVSLSVIFPNMIYVRSIWMAVIAAFVLSILNMLVKPVLTILSLPFTLLTFGLFSFIVNAAILKMTSSFVGEMNFGFSSFGAAILMAVIMSLVNMIVSERNLDKYSEKG</sequence>
<name>A0A1E5GE59_9ENTE</name>
<dbReference type="PANTHER" id="PTHR37309">
    <property type="entry name" value="SLR0284 PROTEIN"/>
    <property type="match status" value="1"/>
</dbReference>
<dbReference type="OrthoDB" id="7205479at2"/>
<keyword evidence="1" id="KW-0472">Membrane</keyword>
<dbReference type="Pfam" id="PF04020">
    <property type="entry name" value="Phage_holin_4_2"/>
    <property type="match status" value="1"/>
</dbReference>